<feature type="compositionally biased region" description="Low complexity" evidence="1">
    <location>
        <begin position="36"/>
        <end position="48"/>
    </location>
</feature>
<gene>
    <name evidence="2" type="primary">ORF221303</name>
</gene>
<dbReference type="AlphaFoldDB" id="A0A0B7C4U3"/>
<protein>
    <submittedName>
        <fullName evidence="2">Uncharacterized protein</fullName>
    </submittedName>
</protein>
<feature type="non-terminal residue" evidence="2">
    <location>
        <position position="1"/>
    </location>
</feature>
<evidence type="ECO:0000313" key="2">
    <source>
        <dbReference type="EMBL" id="CEK99455.1"/>
    </source>
</evidence>
<accession>A0A0B7C4U3</accession>
<dbReference type="EMBL" id="HACG01052584">
    <property type="protein sequence ID" value="CEK99455.1"/>
    <property type="molecule type" value="Transcribed_RNA"/>
</dbReference>
<feature type="region of interest" description="Disordered" evidence="1">
    <location>
        <begin position="27"/>
        <end position="48"/>
    </location>
</feature>
<proteinExistence type="predicted"/>
<sequence length="60" mass="6844">KIEVKTVKCLNQQHYINRCSVPSSKMRATASEHMHNGSSNDSKFSNSESDTHFELYRLGN</sequence>
<organism evidence="2">
    <name type="scientific">Arion vulgaris</name>
    <dbReference type="NCBI Taxonomy" id="1028688"/>
    <lineage>
        <taxon>Eukaryota</taxon>
        <taxon>Metazoa</taxon>
        <taxon>Spiralia</taxon>
        <taxon>Lophotrochozoa</taxon>
        <taxon>Mollusca</taxon>
        <taxon>Gastropoda</taxon>
        <taxon>Heterobranchia</taxon>
        <taxon>Euthyneura</taxon>
        <taxon>Panpulmonata</taxon>
        <taxon>Eupulmonata</taxon>
        <taxon>Stylommatophora</taxon>
        <taxon>Helicina</taxon>
        <taxon>Arionoidea</taxon>
        <taxon>Arionidae</taxon>
        <taxon>Arion</taxon>
    </lineage>
</organism>
<reference evidence="2" key="1">
    <citation type="submission" date="2014-12" db="EMBL/GenBank/DDBJ databases">
        <title>Insight into the proteome of Arion vulgaris.</title>
        <authorList>
            <person name="Aradska J."/>
            <person name="Bulat T."/>
            <person name="Smidak R."/>
            <person name="Sarate P."/>
            <person name="Gangsoo J."/>
            <person name="Sialana F."/>
            <person name="Bilban M."/>
            <person name="Lubec G."/>
        </authorList>
    </citation>
    <scope>NUCLEOTIDE SEQUENCE</scope>
    <source>
        <tissue evidence="2">Skin</tissue>
    </source>
</reference>
<name>A0A0B7C4U3_9EUPU</name>
<evidence type="ECO:0000256" key="1">
    <source>
        <dbReference type="SAM" id="MobiDB-lite"/>
    </source>
</evidence>